<evidence type="ECO:0000313" key="2">
    <source>
        <dbReference type="Proteomes" id="UP000177486"/>
    </source>
</evidence>
<protein>
    <recommendedName>
        <fullName evidence="3">Calcineurin-like phosphoesterase domain-containing protein</fullName>
    </recommendedName>
</protein>
<proteinExistence type="predicted"/>
<comment type="caution">
    <text evidence="1">The sequence shown here is derived from an EMBL/GenBank/DDBJ whole genome shotgun (WGS) entry which is preliminary data.</text>
</comment>
<dbReference type="EMBL" id="MHMQ01000032">
    <property type="protein sequence ID" value="OGZ29784.1"/>
    <property type="molecule type" value="Genomic_DNA"/>
</dbReference>
<sequence>MTSQKFTLLGKKFEELMKRGIVPKESLLKESGFSEEQIKKMLGRDVEGGRIFEQRVEKEIYYRLIRETPPVVTQERVWQYAQCADRRKPYFWFQFPNTDWKKIILVPLSDLQWGSEECDVAQLKDYVKYIGENDHVFAFLNGDILNNALPDSPGGSIFWDVARPREQVRTVIDLLAPIAHKILWALPGNHEERTIKRADIDPLFWICQKLGIPYSDQPIFADILWRSHRFNFYCFHGISGSRTMGGKLNAAMRPIDWTEFTMFYIMGHVHEPMGNPVTRRCVLREYDSKGGLTGLRVVDRDQYVIICAAWLKFWGGYGAKMGFSPQSQGGTPCLLYKNGDYGISE</sequence>
<organism evidence="1 2">
    <name type="scientific">Candidatus Niyogibacteria bacterium RIFCSPLOWO2_01_FULL_45_48</name>
    <dbReference type="NCBI Taxonomy" id="1801724"/>
    <lineage>
        <taxon>Bacteria</taxon>
        <taxon>Candidatus Niyogiibacteriota</taxon>
    </lineage>
</organism>
<evidence type="ECO:0000313" key="1">
    <source>
        <dbReference type="EMBL" id="OGZ29784.1"/>
    </source>
</evidence>
<dbReference type="AlphaFoldDB" id="A0A1G2EVE7"/>
<dbReference type="Proteomes" id="UP000177486">
    <property type="component" value="Unassembled WGS sequence"/>
</dbReference>
<dbReference type="InterPro" id="IPR029052">
    <property type="entry name" value="Metallo-depent_PP-like"/>
</dbReference>
<evidence type="ECO:0008006" key="3">
    <source>
        <dbReference type="Google" id="ProtNLM"/>
    </source>
</evidence>
<dbReference type="SUPFAM" id="SSF56300">
    <property type="entry name" value="Metallo-dependent phosphatases"/>
    <property type="match status" value="1"/>
</dbReference>
<name>A0A1G2EVE7_9BACT</name>
<reference evidence="1 2" key="1">
    <citation type="journal article" date="2016" name="Nat. Commun.">
        <title>Thousands of microbial genomes shed light on interconnected biogeochemical processes in an aquifer system.</title>
        <authorList>
            <person name="Anantharaman K."/>
            <person name="Brown C.T."/>
            <person name="Hug L.A."/>
            <person name="Sharon I."/>
            <person name="Castelle C.J."/>
            <person name="Probst A.J."/>
            <person name="Thomas B.C."/>
            <person name="Singh A."/>
            <person name="Wilkins M.J."/>
            <person name="Karaoz U."/>
            <person name="Brodie E.L."/>
            <person name="Williams K.H."/>
            <person name="Hubbard S.S."/>
            <person name="Banfield J.F."/>
        </authorList>
    </citation>
    <scope>NUCLEOTIDE SEQUENCE [LARGE SCALE GENOMIC DNA]</scope>
</reference>
<accession>A0A1G2EVE7</accession>
<gene>
    <name evidence="1" type="ORF">A2931_00615</name>
</gene>